<keyword evidence="2 5" id="KW-0812">Transmembrane</keyword>
<organism evidence="7 8">
    <name type="scientific">Denitromonas halophila</name>
    <dbReference type="NCBI Taxonomy" id="1629404"/>
    <lineage>
        <taxon>Bacteria</taxon>
        <taxon>Pseudomonadati</taxon>
        <taxon>Pseudomonadota</taxon>
        <taxon>Betaproteobacteria</taxon>
        <taxon>Rhodocyclales</taxon>
        <taxon>Zoogloeaceae</taxon>
        <taxon>Denitromonas</taxon>
    </lineage>
</organism>
<dbReference type="Proteomes" id="UP000319502">
    <property type="component" value="Unassembled WGS sequence"/>
</dbReference>
<evidence type="ECO:0000256" key="4">
    <source>
        <dbReference type="ARBA" id="ARBA00023136"/>
    </source>
</evidence>
<evidence type="ECO:0000313" key="7">
    <source>
        <dbReference type="EMBL" id="TVO56065.1"/>
    </source>
</evidence>
<evidence type="ECO:0000313" key="8">
    <source>
        <dbReference type="Proteomes" id="UP000319502"/>
    </source>
</evidence>
<feature type="transmembrane region" description="Helical" evidence="5">
    <location>
        <begin position="82"/>
        <end position="99"/>
    </location>
</feature>
<feature type="transmembrane region" description="Helical" evidence="5">
    <location>
        <begin position="105"/>
        <end position="126"/>
    </location>
</feature>
<keyword evidence="3 5" id="KW-1133">Transmembrane helix</keyword>
<feature type="transmembrane region" description="Helical" evidence="5">
    <location>
        <begin position="57"/>
        <end position="75"/>
    </location>
</feature>
<comment type="caution">
    <text evidence="7">The sequence shown here is derived from an EMBL/GenBank/DDBJ whole genome shotgun (WGS) entry which is preliminary data.</text>
</comment>
<dbReference type="PROSITE" id="PS50801">
    <property type="entry name" value="STAS"/>
    <property type="match status" value="1"/>
</dbReference>
<dbReference type="EMBL" id="VMNK01000009">
    <property type="protein sequence ID" value="TVO56065.1"/>
    <property type="molecule type" value="Genomic_DNA"/>
</dbReference>
<dbReference type="InterPro" id="IPR001902">
    <property type="entry name" value="SLC26A/SulP_fam"/>
</dbReference>
<dbReference type="Pfam" id="PF01740">
    <property type="entry name" value="STAS"/>
    <property type="match status" value="1"/>
</dbReference>
<proteinExistence type="predicted"/>
<feature type="transmembrane region" description="Helical" evidence="5">
    <location>
        <begin position="177"/>
        <end position="200"/>
    </location>
</feature>
<dbReference type="InterPro" id="IPR002645">
    <property type="entry name" value="STAS_dom"/>
</dbReference>
<evidence type="ECO:0000256" key="3">
    <source>
        <dbReference type="ARBA" id="ARBA00022989"/>
    </source>
</evidence>
<keyword evidence="4 5" id="KW-0472">Membrane</keyword>
<evidence type="ECO:0000256" key="5">
    <source>
        <dbReference type="SAM" id="Phobius"/>
    </source>
</evidence>
<comment type="subcellular location">
    <subcellularLocation>
        <location evidence="1">Membrane</location>
        <topology evidence="1">Multi-pass membrane protein</topology>
    </subcellularLocation>
</comment>
<feature type="transmembrane region" description="Helical" evidence="5">
    <location>
        <begin position="333"/>
        <end position="353"/>
    </location>
</feature>
<protein>
    <submittedName>
        <fullName evidence="7">SulP family inorganic anion transporter</fullName>
    </submittedName>
</protein>
<feature type="domain" description="STAS" evidence="6">
    <location>
        <begin position="454"/>
        <end position="560"/>
    </location>
</feature>
<dbReference type="RefSeq" id="WP_144309745.1">
    <property type="nucleotide sequence ID" value="NZ_VMNK01000009.1"/>
</dbReference>
<name>A0A557QT18_9RHOO</name>
<accession>A0A557QT18</accession>
<feature type="transmembrane region" description="Helical" evidence="5">
    <location>
        <begin position="212"/>
        <end position="234"/>
    </location>
</feature>
<evidence type="ECO:0000256" key="1">
    <source>
        <dbReference type="ARBA" id="ARBA00004141"/>
    </source>
</evidence>
<feature type="transmembrane region" description="Helical" evidence="5">
    <location>
        <begin position="138"/>
        <end position="157"/>
    </location>
</feature>
<dbReference type="Gene3D" id="3.30.750.24">
    <property type="entry name" value="STAS domain"/>
    <property type="match status" value="1"/>
</dbReference>
<evidence type="ECO:0000256" key="2">
    <source>
        <dbReference type="ARBA" id="ARBA00022692"/>
    </source>
</evidence>
<dbReference type="PANTHER" id="PTHR11814">
    <property type="entry name" value="SULFATE TRANSPORTER"/>
    <property type="match status" value="1"/>
</dbReference>
<dbReference type="InterPro" id="IPR011547">
    <property type="entry name" value="SLC26A/SulP_dom"/>
</dbReference>
<sequence>MTAPISRLDRLLPFLRWRSQLTRAALQGDIRAGLSVALVAIPQSLAYAQLAGFPAHYGLYAAMLPAVIGALFGSCPQLSTGPVALTGMLTAASIAPLAAMGSDTYLVLAIAIGLLAGVIQLGLGLLRQGWVLNLLSQPVFAAFINAAALLICFSQLPALLGAPGPRSPQLADEAVRIFHGALAPHLPTLAMGIGALLALIGLRRFAPRLPGVLVVVVACTALSALTGFEANGGAVIGDLPALRPSLQLPTVPEWNMIITLLPAAFVLAMVSFLETASSAKLISEKTGEAWNENQELIGQGLAKIAGACASTLPTSASFSRSALNLANGAQTGVASLVCALAVVVAALALGQWLHHLPLAVLAAVILDAVARLFQPATLVHAWRIDRDDGLAAATTFVATLVFAPNIQNGILTGLLLSLALLIWRSMKPRIALLGLHEDGTHRDLERFGLPHPHPHLVVMRFDGPLHFVNANRFQEAVNWARTAQPDVRIVLVSAAGINAIDATGLDAVRREAANLAKHGQQLAFCGLKKQVIDVLERDGVWASIAPHGSYRHERQAIDALAPLASPPENL</sequence>
<feature type="transmembrane region" description="Helical" evidence="5">
    <location>
        <begin position="406"/>
        <end position="423"/>
    </location>
</feature>
<dbReference type="GO" id="GO:0016020">
    <property type="term" value="C:membrane"/>
    <property type="evidence" value="ECO:0007669"/>
    <property type="project" value="UniProtKB-SubCell"/>
</dbReference>
<feature type="transmembrane region" description="Helical" evidence="5">
    <location>
        <begin position="254"/>
        <end position="273"/>
    </location>
</feature>
<dbReference type="CDD" id="cd07042">
    <property type="entry name" value="STAS_SulP_like_sulfate_transporter"/>
    <property type="match status" value="1"/>
</dbReference>
<gene>
    <name evidence="7" type="ORF">FHP91_11520</name>
</gene>
<reference evidence="7 8" key="1">
    <citation type="submission" date="2019-07" db="EMBL/GenBank/DDBJ databases">
        <title>The pathways for chlorine oxyanion respiration interact through the shared metabolite chlorate.</title>
        <authorList>
            <person name="Barnum T.P."/>
            <person name="Cheng Y."/>
            <person name="Hill K.A."/>
            <person name="Lucas L.N."/>
            <person name="Carlson H.K."/>
            <person name="Coates J.D."/>
        </authorList>
    </citation>
    <scope>NUCLEOTIDE SEQUENCE [LARGE SCALE GENOMIC DNA]</scope>
    <source>
        <strain evidence="7 8">SFB-3</strain>
    </source>
</reference>
<dbReference type="Pfam" id="PF00916">
    <property type="entry name" value="Sulfate_transp"/>
    <property type="match status" value="1"/>
</dbReference>
<evidence type="ECO:0000259" key="6">
    <source>
        <dbReference type="PROSITE" id="PS50801"/>
    </source>
</evidence>
<dbReference type="AlphaFoldDB" id="A0A557QT18"/>
<dbReference type="SUPFAM" id="SSF52091">
    <property type="entry name" value="SpoIIaa-like"/>
    <property type="match status" value="1"/>
</dbReference>
<dbReference type="GO" id="GO:0055085">
    <property type="term" value="P:transmembrane transport"/>
    <property type="evidence" value="ECO:0007669"/>
    <property type="project" value="InterPro"/>
</dbReference>
<dbReference type="InterPro" id="IPR036513">
    <property type="entry name" value="STAS_dom_sf"/>
</dbReference>
<keyword evidence="8" id="KW-1185">Reference proteome</keyword>
<dbReference type="OrthoDB" id="9769739at2"/>